<evidence type="ECO:0000256" key="1">
    <source>
        <dbReference type="SAM" id="MobiDB-lite"/>
    </source>
</evidence>
<organism evidence="2 3">
    <name type="scientific">Ascobolus immersus RN42</name>
    <dbReference type="NCBI Taxonomy" id="1160509"/>
    <lineage>
        <taxon>Eukaryota</taxon>
        <taxon>Fungi</taxon>
        <taxon>Dikarya</taxon>
        <taxon>Ascomycota</taxon>
        <taxon>Pezizomycotina</taxon>
        <taxon>Pezizomycetes</taxon>
        <taxon>Pezizales</taxon>
        <taxon>Ascobolaceae</taxon>
        <taxon>Ascobolus</taxon>
    </lineage>
</organism>
<feature type="compositionally biased region" description="Polar residues" evidence="1">
    <location>
        <begin position="50"/>
        <end position="73"/>
    </location>
</feature>
<name>A0A3N4HHV8_ASCIM</name>
<accession>A0A3N4HHV8</accession>
<dbReference type="EMBL" id="ML119866">
    <property type="protein sequence ID" value="RPA72328.1"/>
    <property type="molecule type" value="Genomic_DNA"/>
</dbReference>
<protein>
    <submittedName>
        <fullName evidence="2">Uncharacterized protein</fullName>
    </submittedName>
</protein>
<dbReference type="AlphaFoldDB" id="A0A3N4HHV8"/>
<dbReference type="Proteomes" id="UP000275078">
    <property type="component" value="Unassembled WGS sequence"/>
</dbReference>
<gene>
    <name evidence="2" type="ORF">BJ508DRAFT_75811</name>
</gene>
<reference evidence="2 3" key="1">
    <citation type="journal article" date="2018" name="Nat. Ecol. Evol.">
        <title>Pezizomycetes genomes reveal the molecular basis of ectomycorrhizal truffle lifestyle.</title>
        <authorList>
            <person name="Murat C."/>
            <person name="Payen T."/>
            <person name="Noel B."/>
            <person name="Kuo A."/>
            <person name="Morin E."/>
            <person name="Chen J."/>
            <person name="Kohler A."/>
            <person name="Krizsan K."/>
            <person name="Balestrini R."/>
            <person name="Da Silva C."/>
            <person name="Montanini B."/>
            <person name="Hainaut M."/>
            <person name="Levati E."/>
            <person name="Barry K.W."/>
            <person name="Belfiori B."/>
            <person name="Cichocki N."/>
            <person name="Clum A."/>
            <person name="Dockter R.B."/>
            <person name="Fauchery L."/>
            <person name="Guy J."/>
            <person name="Iotti M."/>
            <person name="Le Tacon F."/>
            <person name="Lindquist E.A."/>
            <person name="Lipzen A."/>
            <person name="Malagnac F."/>
            <person name="Mello A."/>
            <person name="Molinier V."/>
            <person name="Miyauchi S."/>
            <person name="Poulain J."/>
            <person name="Riccioni C."/>
            <person name="Rubini A."/>
            <person name="Sitrit Y."/>
            <person name="Splivallo R."/>
            <person name="Traeger S."/>
            <person name="Wang M."/>
            <person name="Zifcakova L."/>
            <person name="Wipf D."/>
            <person name="Zambonelli A."/>
            <person name="Paolocci F."/>
            <person name="Nowrousian M."/>
            <person name="Ottonello S."/>
            <person name="Baldrian P."/>
            <person name="Spatafora J.W."/>
            <person name="Henrissat B."/>
            <person name="Nagy L.G."/>
            <person name="Aury J.M."/>
            <person name="Wincker P."/>
            <person name="Grigoriev I.V."/>
            <person name="Bonfante P."/>
            <person name="Martin F.M."/>
        </authorList>
    </citation>
    <scope>NUCLEOTIDE SEQUENCE [LARGE SCALE GENOMIC DNA]</scope>
    <source>
        <strain evidence="2 3">RN42</strain>
    </source>
</reference>
<keyword evidence="3" id="KW-1185">Reference proteome</keyword>
<feature type="region of interest" description="Disordered" evidence="1">
    <location>
        <begin position="50"/>
        <end position="82"/>
    </location>
</feature>
<evidence type="ECO:0000313" key="2">
    <source>
        <dbReference type="EMBL" id="RPA72328.1"/>
    </source>
</evidence>
<evidence type="ECO:0000313" key="3">
    <source>
        <dbReference type="Proteomes" id="UP000275078"/>
    </source>
</evidence>
<sequence length="144" mass="16076">MARTVLSAYVGGTRCLILLGCPWMNWNWTDAKHMASGQVQLLSRLSTRSTYQRNPHYTSPNSDPRQTQGQLPQSRGLDSRANEAPRYLIDHRMIPPTSKSGTCTFVCSLVSCRTRKQDGSGGCRFDCMEGGCSYTTRQGHQDKV</sequence>
<proteinExistence type="predicted"/>